<dbReference type="EMBL" id="SDPM01000011">
    <property type="protein sequence ID" value="RXZ85257.1"/>
    <property type="molecule type" value="Genomic_DNA"/>
</dbReference>
<dbReference type="Gene3D" id="3.30.1330.230">
    <property type="match status" value="1"/>
</dbReference>
<keyword evidence="3" id="KW-0689">Ribosomal protein</keyword>
<organism evidence="4 6">
    <name type="scientific">Agromyces atrinae</name>
    <dbReference type="NCBI Taxonomy" id="592376"/>
    <lineage>
        <taxon>Bacteria</taxon>
        <taxon>Bacillati</taxon>
        <taxon>Actinomycetota</taxon>
        <taxon>Actinomycetes</taxon>
        <taxon>Micrococcales</taxon>
        <taxon>Microbacteriaceae</taxon>
        <taxon>Agromyces</taxon>
    </lineage>
</organism>
<feature type="domain" description="YcaO" evidence="2">
    <location>
        <begin position="56"/>
        <end position="397"/>
    </location>
</feature>
<dbReference type="AlphaFoldDB" id="A0A4Q2M294"/>
<protein>
    <submittedName>
        <fullName evidence="3">Ribosomal protein S12 methylthiotransferase accessory factor</fullName>
    </submittedName>
</protein>
<dbReference type="GO" id="GO:0005840">
    <property type="term" value="C:ribosome"/>
    <property type="evidence" value="ECO:0007669"/>
    <property type="project" value="UniProtKB-KW"/>
</dbReference>
<dbReference type="Gene3D" id="3.30.160.660">
    <property type="match status" value="1"/>
</dbReference>
<evidence type="ECO:0000313" key="3">
    <source>
        <dbReference type="EMBL" id="NYD67009.1"/>
    </source>
</evidence>
<proteinExistence type="predicted"/>
<accession>A0A4Q2M294</accession>
<evidence type="ECO:0000313" key="7">
    <source>
        <dbReference type="Proteomes" id="UP000581087"/>
    </source>
</evidence>
<dbReference type="EMBL" id="JACCBI010000001">
    <property type="protein sequence ID" value="NYD67009.1"/>
    <property type="molecule type" value="Genomic_DNA"/>
</dbReference>
<name>A0A4Q2M294_9MICO</name>
<sequence length="397" mass="42628">MIDVAATLDPANGLVRRVMVRPPSGDADPLWTIGADIGNNDAVAMPDGFDMTWVGAAGFRRGRTLARAAGEAVERFALSPRQGPERPRADRHDPDRHDPDRHDPPLIARSLADGSLTEVDAALVNYPPRDAVAHPDAGPSGAAAGATLASAVDSACRELIERDVAQRAWWERASVERIAEAEVRAASRDVARLLDATPTPTTSTTPTTRASTRIEHLELRRDGLPPVILCALVDDRAGVACAGLALEVDPALAIEKATQEALQVRSLLADLRRLEGRTNARVPLPVVGELHRARYWASDAGVDALHAWLDKLPASRAVPARPPATPFSAAVPDAVVVDLTPRLPRAIRDMGWHAVRAFSASLQPLRMTDAPSSNLAPDLRGDRAVLDYGRRHPHPFV</sequence>
<evidence type="ECO:0000259" key="2">
    <source>
        <dbReference type="PROSITE" id="PS51664"/>
    </source>
</evidence>
<dbReference type="PROSITE" id="PS51664">
    <property type="entry name" value="YCAO"/>
    <property type="match status" value="1"/>
</dbReference>
<comment type="caution">
    <text evidence="4">The sequence shown here is derived from an EMBL/GenBank/DDBJ whole genome shotgun (WGS) entry which is preliminary data.</text>
</comment>
<dbReference type="Proteomes" id="UP000581087">
    <property type="component" value="Unassembled WGS sequence"/>
</dbReference>
<keyword evidence="3" id="KW-0808">Transferase</keyword>
<dbReference type="EMBL" id="SDPM01000010">
    <property type="protein sequence ID" value="RXZ85365.1"/>
    <property type="molecule type" value="Genomic_DNA"/>
</dbReference>
<evidence type="ECO:0000313" key="6">
    <source>
        <dbReference type="Proteomes" id="UP000292686"/>
    </source>
</evidence>
<gene>
    <name evidence="3" type="ORF">BJ972_001528</name>
    <name evidence="5" type="ORF">ESP50_15655</name>
    <name evidence="4" type="ORF">ESP50_16250</name>
</gene>
<dbReference type="GO" id="GO:0016740">
    <property type="term" value="F:transferase activity"/>
    <property type="evidence" value="ECO:0007669"/>
    <property type="project" value="UniProtKB-KW"/>
</dbReference>
<feature type="compositionally biased region" description="Basic and acidic residues" evidence="1">
    <location>
        <begin position="83"/>
        <end position="104"/>
    </location>
</feature>
<reference evidence="4 6" key="1">
    <citation type="submission" date="2019-01" db="EMBL/GenBank/DDBJ databases">
        <title>Agromyces.</title>
        <authorList>
            <person name="Li J."/>
        </authorList>
    </citation>
    <scope>NUCLEOTIDE SEQUENCE [LARGE SCALE GENOMIC DNA]</scope>
    <source>
        <strain evidence="4 6">DSM 23870</strain>
    </source>
</reference>
<dbReference type="Pfam" id="PF02624">
    <property type="entry name" value="YcaO"/>
    <property type="match status" value="1"/>
</dbReference>
<keyword evidence="6" id="KW-1185">Reference proteome</keyword>
<dbReference type="Gene3D" id="3.30.40.250">
    <property type="match status" value="1"/>
</dbReference>
<dbReference type="OrthoDB" id="2379922at2"/>
<evidence type="ECO:0000256" key="1">
    <source>
        <dbReference type="SAM" id="MobiDB-lite"/>
    </source>
</evidence>
<dbReference type="RefSeq" id="WP_129176857.1">
    <property type="nucleotide sequence ID" value="NZ_JACCBI010000001.1"/>
</dbReference>
<evidence type="ECO:0000313" key="5">
    <source>
        <dbReference type="EMBL" id="RXZ85365.1"/>
    </source>
</evidence>
<dbReference type="InterPro" id="IPR003776">
    <property type="entry name" value="YcaO-like_dom"/>
</dbReference>
<keyword evidence="3" id="KW-0687">Ribonucleoprotein</keyword>
<reference evidence="3 7" key="2">
    <citation type="submission" date="2020-07" db="EMBL/GenBank/DDBJ databases">
        <title>Sequencing the genomes of 1000 actinobacteria strains.</title>
        <authorList>
            <person name="Klenk H.-P."/>
        </authorList>
    </citation>
    <scope>NUCLEOTIDE SEQUENCE [LARGE SCALE GENOMIC DNA]</scope>
    <source>
        <strain evidence="3 7">DSM 23870</strain>
    </source>
</reference>
<dbReference type="Proteomes" id="UP000292686">
    <property type="component" value="Unassembled WGS sequence"/>
</dbReference>
<evidence type="ECO:0000313" key="4">
    <source>
        <dbReference type="EMBL" id="RXZ85257.1"/>
    </source>
</evidence>
<feature type="region of interest" description="Disordered" evidence="1">
    <location>
        <begin position="74"/>
        <end position="105"/>
    </location>
</feature>